<evidence type="ECO:0000256" key="1">
    <source>
        <dbReference type="SAM" id="MobiDB-lite"/>
    </source>
</evidence>
<dbReference type="AlphaFoldDB" id="A0AAD7ABZ4"/>
<feature type="compositionally biased region" description="Low complexity" evidence="1">
    <location>
        <begin position="85"/>
        <end position="116"/>
    </location>
</feature>
<sequence length="261" mass="27830">MSDAHMHDTTLTPQNEREFQGASTPRLSNISPAATSDDRLGGAQSRAKGGRASPLASSGYFGKLTQPALRRLNNAAPDDDDDTRSTTSRATDTTDFSTTAQAGSVAPSSPGSPMPVEETERSAGTDDTEHEENSDADASPFWIEQEHGSAPKPAPPEINLAPRTHPLAGGEAAHGGVLLREDKQAEMDEERAEGSLGPAYNDAVEFKPGEEDNYSSDEAKEELGTTKRLARRVKGGAKVISGRMRSDPERVKEGQDMIDQV</sequence>
<feature type="region of interest" description="Disordered" evidence="1">
    <location>
        <begin position="1"/>
        <end position="171"/>
    </location>
</feature>
<feature type="region of interest" description="Disordered" evidence="1">
    <location>
        <begin position="183"/>
        <end position="225"/>
    </location>
</feature>
<organism evidence="2 3">
    <name type="scientific">Mycena albidolilacea</name>
    <dbReference type="NCBI Taxonomy" id="1033008"/>
    <lineage>
        <taxon>Eukaryota</taxon>
        <taxon>Fungi</taxon>
        <taxon>Dikarya</taxon>
        <taxon>Basidiomycota</taxon>
        <taxon>Agaricomycotina</taxon>
        <taxon>Agaricomycetes</taxon>
        <taxon>Agaricomycetidae</taxon>
        <taxon>Agaricales</taxon>
        <taxon>Marasmiineae</taxon>
        <taxon>Mycenaceae</taxon>
        <taxon>Mycena</taxon>
    </lineage>
</organism>
<feature type="compositionally biased region" description="Polar residues" evidence="1">
    <location>
        <begin position="21"/>
        <end position="34"/>
    </location>
</feature>
<accession>A0AAD7ABZ4</accession>
<proteinExistence type="predicted"/>
<feature type="compositionally biased region" description="Acidic residues" evidence="1">
    <location>
        <begin position="126"/>
        <end position="135"/>
    </location>
</feature>
<comment type="caution">
    <text evidence="2">The sequence shown here is derived from an EMBL/GenBank/DDBJ whole genome shotgun (WGS) entry which is preliminary data.</text>
</comment>
<reference evidence="2" key="1">
    <citation type="submission" date="2023-03" db="EMBL/GenBank/DDBJ databases">
        <title>Massive genome expansion in bonnet fungi (Mycena s.s.) driven by repeated elements and novel gene families across ecological guilds.</title>
        <authorList>
            <consortium name="Lawrence Berkeley National Laboratory"/>
            <person name="Harder C.B."/>
            <person name="Miyauchi S."/>
            <person name="Viragh M."/>
            <person name="Kuo A."/>
            <person name="Thoen E."/>
            <person name="Andreopoulos B."/>
            <person name="Lu D."/>
            <person name="Skrede I."/>
            <person name="Drula E."/>
            <person name="Henrissat B."/>
            <person name="Morin E."/>
            <person name="Kohler A."/>
            <person name="Barry K."/>
            <person name="LaButti K."/>
            <person name="Morin E."/>
            <person name="Salamov A."/>
            <person name="Lipzen A."/>
            <person name="Mereny Z."/>
            <person name="Hegedus B."/>
            <person name="Baldrian P."/>
            <person name="Stursova M."/>
            <person name="Weitz H."/>
            <person name="Taylor A."/>
            <person name="Grigoriev I.V."/>
            <person name="Nagy L.G."/>
            <person name="Martin F."/>
            <person name="Kauserud H."/>
        </authorList>
    </citation>
    <scope>NUCLEOTIDE SEQUENCE</scope>
    <source>
        <strain evidence="2">CBHHK002</strain>
    </source>
</reference>
<dbReference type="EMBL" id="JARIHO010000010">
    <property type="protein sequence ID" value="KAJ7354232.1"/>
    <property type="molecule type" value="Genomic_DNA"/>
</dbReference>
<gene>
    <name evidence="2" type="ORF">DFH08DRAFT_1077029</name>
</gene>
<keyword evidence="3" id="KW-1185">Reference proteome</keyword>
<name>A0AAD7ABZ4_9AGAR</name>
<evidence type="ECO:0000313" key="2">
    <source>
        <dbReference type="EMBL" id="KAJ7354232.1"/>
    </source>
</evidence>
<evidence type="ECO:0000313" key="3">
    <source>
        <dbReference type="Proteomes" id="UP001218218"/>
    </source>
</evidence>
<feature type="compositionally biased region" description="Basic and acidic residues" evidence="1">
    <location>
        <begin position="244"/>
        <end position="255"/>
    </location>
</feature>
<protein>
    <submittedName>
        <fullName evidence="2">Uncharacterized protein</fullName>
    </submittedName>
</protein>
<feature type="region of interest" description="Disordered" evidence="1">
    <location>
        <begin position="241"/>
        <end position="261"/>
    </location>
</feature>
<dbReference type="Proteomes" id="UP001218218">
    <property type="component" value="Unassembled WGS sequence"/>
</dbReference>